<evidence type="ECO:0000256" key="6">
    <source>
        <dbReference type="ARBA" id="ARBA00022679"/>
    </source>
</evidence>
<keyword evidence="9 13" id="KW-0275">Fatty acid biosynthesis</keyword>
<evidence type="ECO:0000256" key="11">
    <source>
        <dbReference type="ARBA" id="ARBA00023315"/>
    </source>
</evidence>
<keyword evidence="7 13" id="KW-0276">Fatty acid metabolism</keyword>
<evidence type="ECO:0000313" key="16">
    <source>
        <dbReference type="EMBL" id="PIB24302.1"/>
    </source>
</evidence>
<evidence type="ECO:0000256" key="2">
    <source>
        <dbReference type="ARBA" id="ARBA00008642"/>
    </source>
</evidence>
<comment type="subunit">
    <text evidence="13">Homodimer.</text>
</comment>
<organism evidence="16 17">
    <name type="scientific">Paramylibacter kogurei</name>
    <dbReference type="NCBI Taxonomy" id="1889778"/>
    <lineage>
        <taxon>Bacteria</taxon>
        <taxon>Pseudomonadati</taxon>
        <taxon>Pseudomonadota</taxon>
        <taxon>Alphaproteobacteria</taxon>
        <taxon>Rhodobacterales</taxon>
        <taxon>Paracoccaceae</taxon>
        <taxon>Paramylibacter</taxon>
    </lineage>
</organism>
<evidence type="ECO:0000256" key="8">
    <source>
        <dbReference type="ARBA" id="ARBA00023098"/>
    </source>
</evidence>
<dbReference type="OrthoDB" id="9815506at2"/>
<evidence type="ECO:0000313" key="17">
    <source>
        <dbReference type="Proteomes" id="UP000231516"/>
    </source>
</evidence>
<evidence type="ECO:0000256" key="7">
    <source>
        <dbReference type="ARBA" id="ARBA00022832"/>
    </source>
</evidence>
<comment type="catalytic activity">
    <reaction evidence="12">
        <text>malonyl-[ACP] + acetyl-CoA + H(+) = 3-oxobutanoyl-[ACP] + CO2 + CoA</text>
        <dbReference type="Rhea" id="RHEA:12080"/>
        <dbReference type="Rhea" id="RHEA-COMP:9623"/>
        <dbReference type="Rhea" id="RHEA-COMP:9625"/>
        <dbReference type="ChEBI" id="CHEBI:15378"/>
        <dbReference type="ChEBI" id="CHEBI:16526"/>
        <dbReference type="ChEBI" id="CHEBI:57287"/>
        <dbReference type="ChEBI" id="CHEBI:57288"/>
        <dbReference type="ChEBI" id="CHEBI:78449"/>
        <dbReference type="ChEBI" id="CHEBI:78450"/>
        <dbReference type="EC" id="2.3.1.180"/>
    </reaction>
    <physiologicalReaction direction="left-to-right" evidence="12">
        <dbReference type="Rhea" id="RHEA:12081"/>
    </physiologicalReaction>
</comment>
<evidence type="ECO:0000256" key="13">
    <source>
        <dbReference type="HAMAP-Rule" id="MF_01815"/>
    </source>
</evidence>
<dbReference type="InterPro" id="IPR004655">
    <property type="entry name" value="FabH"/>
</dbReference>
<evidence type="ECO:0000256" key="1">
    <source>
        <dbReference type="ARBA" id="ARBA00005194"/>
    </source>
</evidence>
<comment type="function">
    <text evidence="13">Catalyzes the condensation reaction of fatty acid synthesis by the addition to an acyl acceptor of two carbons from malonyl-ACP. Catalyzes the first condensation reaction which initiates fatty acid synthesis and may therefore play a role in governing the total rate of fatty acid production. Possesses both acetoacetyl-ACP synthase and acetyl transacylase activities. Its substrate specificity determines the biosynthesis of branched-chain and/or straight-chain of fatty acids.</text>
</comment>
<dbReference type="SUPFAM" id="SSF53901">
    <property type="entry name" value="Thiolase-like"/>
    <property type="match status" value="1"/>
</dbReference>
<comment type="subcellular location">
    <subcellularLocation>
        <location evidence="13">Cytoplasm</location>
    </subcellularLocation>
</comment>
<keyword evidence="6 13" id="KW-0808">Transferase</keyword>
<keyword evidence="8 13" id="KW-0443">Lipid metabolism</keyword>
<evidence type="ECO:0000256" key="4">
    <source>
        <dbReference type="ARBA" id="ARBA00022490"/>
    </source>
</evidence>
<dbReference type="HAMAP" id="MF_01815">
    <property type="entry name" value="FabH"/>
    <property type="match status" value="1"/>
</dbReference>
<keyword evidence="11 13" id="KW-0012">Acyltransferase</keyword>
<dbReference type="Gene3D" id="3.40.47.10">
    <property type="match status" value="1"/>
</dbReference>
<feature type="domain" description="Beta-ketoacyl-[acyl-carrier-protein] synthase III C-terminal" evidence="14">
    <location>
        <begin position="234"/>
        <end position="323"/>
    </location>
</feature>
<dbReference type="GO" id="GO:0004315">
    <property type="term" value="F:3-oxoacyl-[acyl-carrier-protein] synthase activity"/>
    <property type="evidence" value="ECO:0007669"/>
    <property type="project" value="InterPro"/>
</dbReference>
<reference evidence="16 17" key="1">
    <citation type="submission" date="2016-08" db="EMBL/GenBank/DDBJ databases">
        <title>Draft genome of Amylibacter sp. strain 4G11.</title>
        <authorList>
            <person name="Wong S.-K."/>
            <person name="Hamasaki K."/>
            <person name="Yoshizawa S."/>
        </authorList>
    </citation>
    <scope>NUCLEOTIDE SEQUENCE [LARGE SCALE GENOMIC DNA]</scope>
    <source>
        <strain evidence="16 17">4G11</strain>
    </source>
</reference>
<dbReference type="UniPathway" id="UPA00094"/>
<dbReference type="AlphaFoldDB" id="A0A2G5K5J1"/>
<keyword evidence="5 13" id="KW-0444">Lipid biosynthesis</keyword>
<evidence type="ECO:0000256" key="5">
    <source>
        <dbReference type="ARBA" id="ARBA00022516"/>
    </source>
</evidence>
<feature type="domain" description="Beta-ketoacyl-[acyl-carrier-protein] synthase III N-terminal" evidence="15">
    <location>
        <begin position="107"/>
        <end position="190"/>
    </location>
</feature>
<keyword evidence="4 13" id="KW-0963">Cytoplasm</keyword>
<dbReference type="Pfam" id="PF08541">
    <property type="entry name" value="ACP_syn_III_C"/>
    <property type="match status" value="1"/>
</dbReference>
<comment type="domain">
    <text evidence="13">The last Arg residue of the ACP-binding site is essential for the weak association between ACP/AcpP and FabH.</text>
</comment>
<evidence type="ECO:0000256" key="9">
    <source>
        <dbReference type="ARBA" id="ARBA00023160"/>
    </source>
</evidence>
<evidence type="ECO:0000256" key="3">
    <source>
        <dbReference type="ARBA" id="ARBA00012333"/>
    </source>
</evidence>
<dbReference type="GO" id="GO:0033818">
    <property type="term" value="F:beta-ketoacyl-acyl-carrier-protein synthase III activity"/>
    <property type="evidence" value="ECO:0007669"/>
    <property type="project" value="UniProtKB-UniRule"/>
</dbReference>
<dbReference type="NCBIfam" id="NF006829">
    <property type="entry name" value="PRK09352.1"/>
    <property type="match status" value="1"/>
</dbReference>
<dbReference type="InterPro" id="IPR016039">
    <property type="entry name" value="Thiolase-like"/>
</dbReference>
<protein>
    <recommendedName>
        <fullName evidence="3 13">Beta-ketoacyl-[acyl-carrier-protein] synthase III</fullName>
        <shortName evidence="13">Beta-ketoacyl-ACP synthase III</shortName>
        <shortName evidence="13">KAS III</shortName>
        <ecNumber evidence="3 13">2.3.1.180</ecNumber>
    </recommendedName>
    <alternativeName>
        <fullName evidence="13">3-oxoacyl-[acyl-carrier-protein] synthase 3</fullName>
    </alternativeName>
    <alternativeName>
        <fullName evidence="13">3-oxoacyl-[acyl-carrier-protein] synthase III</fullName>
    </alternativeName>
</protein>
<feature type="active site" evidence="13">
    <location>
        <position position="280"/>
    </location>
</feature>
<dbReference type="Proteomes" id="UP000231516">
    <property type="component" value="Unassembled WGS sequence"/>
</dbReference>
<keyword evidence="17" id="KW-1185">Reference proteome</keyword>
<dbReference type="FunFam" id="3.40.47.10:FF:000004">
    <property type="entry name" value="3-oxoacyl-[acyl-carrier-protein] synthase 3"/>
    <property type="match status" value="1"/>
</dbReference>
<comment type="pathway">
    <text evidence="1 13">Lipid metabolism; fatty acid biosynthesis.</text>
</comment>
<dbReference type="NCBIfam" id="TIGR00747">
    <property type="entry name" value="fabH"/>
    <property type="match status" value="1"/>
</dbReference>
<dbReference type="GO" id="GO:0044550">
    <property type="term" value="P:secondary metabolite biosynthetic process"/>
    <property type="evidence" value="ECO:0007669"/>
    <property type="project" value="TreeGrafter"/>
</dbReference>
<dbReference type="InterPro" id="IPR013747">
    <property type="entry name" value="ACP_syn_III_C"/>
</dbReference>
<dbReference type="Pfam" id="PF08545">
    <property type="entry name" value="ACP_syn_III"/>
    <property type="match status" value="1"/>
</dbReference>
<dbReference type="CDD" id="cd00830">
    <property type="entry name" value="KAS_III"/>
    <property type="match status" value="1"/>
</dbReference>
<feature type="active site" evidence="13">
    <location>
        <position position="113"/>
    </location>
</feature>
<sequence>MTRAVPIGIGHYLPARVVENAEFEAKIDTSDEWIRSRSGIERRHFAADGELTSDLAIHAAKDALNHAGIPATDIDAIVLATSTPDQTFPSTATKVQAALGMNGGFAFDVQAVCAGFPYALSTANAMIVAGQAKRILVIGAETFSRIMDWNDRTTSVLFGDGAGALIIEAQECEGTNADRGILSTELKSDGKYNDILYVDGGVSSTQTTGVLRMEGREVFKHAVAKLAEAGESALEKIGLHGDDVDWIVPHQANLRIIKKTAQIMGVPMERVVVTVQDHGNTSAASIPLALSVAVKRGQVKQGDLLLTEAIGGGLAWGAVVLRW</sequence>
<accession>A0A2G5K5J1</accession>
<comment type="caution">
    <text evidence="16">The sequence shown here is derived from an EMBL/GenBank/DDBJ whole genome shotgun (WGS) entry which is preliminary data.</text>
</comment>
<evidence type="ECO:0000259" key="14">
    <source>
        <dbReference type="Pfam" id="PF08541"/>
    </source>
</evidence>
<dbReference type="PANTHER" id="PTHR34069">
    <property type="entry name" value="3-OXOACYL-[ACYL-CARRIER-PROTEIN] SYNTHASE 3"/>
    <property type="match status" value="1"/>
</dbReference>
<comment type="similarity">
    <text evidence="2 13">Belongs to the thiolase-like superfamily. FabH family.</text>
</comment>
<evidence type="ECO:0000256" key="10">
    <source>
        <dbReference type="ARBA" id="ARBA00023268"/>
    </source>
</evidence>
<dbReference type="RefSeq" id="WP_099592620.1">
    <property type="nucleotide sequence ID" value="NZ_MDGM01000012.1"/>
</dbReference>
<keyword evidence="10 13" id="KW-0511">Multifunctional enzyme</keyword>
<dbReference type="GO" id="GO:0006633">
    <property type="term" value="P:fatty acid biosynthetic process"/>
    <property type="evidence" value="ECO:0007669"/>
    <property type="project" value="UniProtKB-UniRule"/>
</dbReference>
<evidence type="ECO:0000256" key="12">
    <source>
        <dbReference type="ARBA" id="ARBA00051096"/>
    </source>
</evidence>
<dbReference type="EMBL" id="MDGM01000012">
    <property type="protein sequence ID" value="PIB24302.1"/>
    <property type="molecule type" value="Genomic_DNA"/>
</dbReference>
<name>A0A2G5K5J1_9RHOB</name>
<dbReference type="PANTHER" id="PTHR34069:SF2">
    <property type="entry name" value="BETA-KETOACYL-[ACYL-CARRIER-PROTEIN] SYNTHASE III"/>
    <property type="match status" value="1"/>
</dbReference>
<feature type="active site" evidence="13">
    <location>
        <position position="250"/>
    </location>
</feature>
<evidence type="ECO:0000259" key="15">
    <source>
        <dbReference type="Pfam" id="PF08545"/>
    </source>
</evidence>
<dbReference type="GO" id="GO:0005737">
    <property type="term" value="C:cytoplasm"/>
    <property type="evidence" value="ECO:0007669"/>
    <property type="project" value="UniProtKB-SubCell"/>
</dbReference>
<feature type="region of interest" description="ACP-binding" evidence="13">
    <location>
        <begin position="251"/>
        <end position="255"/>
    </location>
</feature>
<dbReference type="EC" id="2.3.1.180" evidence="3 13"/>
<proteinExistence type="inferred from homology"/>
<dbReference type="InterPro" id="IPR013751">
    <property type="entry name" value="ACP_syn_III_N"/>
</dbReference>
<gene>
    <name evidence="13" type="primary">fabH</name>
    <name evidence="16" type="ORF">BFP76_03525</name>
</gene>